<accession>A0AAV4MCQ0</accession>
<gene>
    <name evidence="1" type="ORF">CDAR_570331</name>
</gene>
<keyword evidence="2" id="KW-1185">Reference proteome</keyword>
<evidence type="ECO:0000313" key="2">
    <source>
        <dbReference type="Proteomes" id="UP001054837"/>
    </source>
</evidence>
<comment type="caution">
    <text evidence="1">The sequence shown here is derived from an EMBL/GenBank/DDBJ whole genome shotgun (WGS) entry which is preliminary data.</text>
</comment>
<dbReference type="AlphaFoldDB" id="A0AAV4MCQ0"/>
<sequence length="69" mass="7832">MKLTLPTKLADKLDECDIVRYTTSKSFGAIPKGTFAENVHVYLYGIGCSVNFSEFSIVIFRQIYLSFMI</sequence>
<protein>
    <submittedName>
        <fullName evidence="1">Uncharacterized protein</fullName>
    </submittedName>
</protein>
<name>A0AAV4MCQ0_9ARAC</name>
<dbReference type="EMBL" id="BPLQ01000350">
    <property type="protein sequence ID" value="GIX70237.1"/>
    <property type="molecule type" value="Genomic_DNA"/>
</dbReference>
<proteinExistence type="predicted"/>
<organism evidence="1 2">
    <name type="scientific">Caerostris darwini</name>
    <dbReference type="NCBI Taxonomy" id="1538125"/>
    <lineage>
        <taxon>Eukaryota</taxon>
        <taxon>Metazoa</taxon>
        <taxon>Ecdysozoa</taxon>
        <taxon>Arthropoda</taxon>
        <taxon>Chelicerata</taxon>
        <taxon>Arachnida</taxon>
        <taxon>Araneae</taxon>
        <taxon>Araneomorphae</taxon>
        <taxon>Entelegynae</taxon>
        <taxon>Araneoidea</taxon>
        <taxon>Araneidae</taxon>
        <taxon>Caerostris</taxon>
    </lineage>
</organism>
<reference evidence="1 2" key="1">
    <citation type="submission" date="2021-06" db="EMBL/GenBank/DDBJ databases">
        <title>Caerostris darwini draft genome.</title>
        <authorList>
            <person name="Kono N."/>
            <person name="Arakawa K."/>
        </authorList>
    </citation>
    <scope>NUCLEOTIDE SEQUENCE [LARGE SCALE GENOMIC DNA]</scope>
</reference>
<evidence type="ECO:0000313" key="1">
    <source>
        <dbReference type="EMBL" id="GIX70237.1"/>
    </source>
</evidence>
<dbReference type="Proteomes" id="UP001054837">
    <property type="component" value="Unassembled WGS sequence"/>
</dbReference>